<dbReference type="InterPro" id="IPR028082">
    <property type="entry name" value="Peripla_BP_I"/>
</dbReference>
<gene>
    <name evidence="19" type="primary">LOC109716618</name>
</gene>
<keyword evidence="12 13" id="KW-0407">Ion channel</keyword>
<dbReference type="SUPFAM" id="SSF53822">
    <property type="entry name" value="Periplasmic binding protein-like I"/>
    <property type="match status" value="1"/>
</dbReference>
<keyword evidence="8 13" id="KW-0472">Membrane</keyword>
<proteinExistence type="inferred from homology"/>
<evidence type="ECO:0000256" key="12">
    <source>
        <dbReference type="ARBA" id="ARBA00023303"/>
    </source>
</evidence>
<evidence type="ECO:0000256" key="14">
    <source>
        <dbReference type="PIRSR" id="PIRSR037090-50"/>
    </source>
</evidence>
<dbReference type="InterPro" id="IPR015683">
    <property type="entry name" value="Ionotropic_Glu_rcpt"/>
</dbReference>
<keyword evidence="6 15" id="KW-1133">Transmembrane helix</keyword>
<comment type="similarity">
    <text evidence="2 13">Belongs to the glutamate-gated ion channel (TC 1.A.10.1) family.</text>
</comment>
<dbReference type="GeneID" id="109716618"/>
<dbReference type="Pfam" id="PF01094">
    <property type="entry name" value="ANF_receptor"/>
    <property type="match status" value="1"/>
</dbReference>
<protein>
    <recommendedName>
        <fullName evidence="13">Glutamate receptor</fullName>
    </recommendedName>
</protein>
<dbReference type="SMR" id="A0A6P5FP25"/>
<keyword evidence="4 15" id="KW-0812">Transmembrane</keyword>
<evidence type="ECO:0000256" key="16">
    <source>
        <dbReference type="SAM" id="SignalP"/>
    </source>
</evidence>
<feature type="disulfide bond" evidence="14">
    <location>
        <begin position="745"/>
        <end position="800"/>
    </location>
</feature>
<evidence type="ECO:0000256" key="2">
    <source>
        <dbReference type="ARBA" id="ARBA00008685"/>
    </source>
</evidence>
<organism evidence="18 19">
    <name type="scientific">Ananas comosus</name>
    <name type="common">Pineapple</name>
    <name type="synonym">Ananas ananas</name>
    <dbReference type="NCBI Taxonomy" id="4615"/>
    <lineage>
        <taxon>Eukaryota</taxon>
        <taxon>Viridiplantae</taxon>
        <taxon>Streptophyta</taxon>
        <taxon>Embryophyta</taxon>
        <taxon>Tracheophyta</taxon>
        <taxon>Spermatophyta</taxon>
        <taxon>Magnoliopsida</taxon>
        <taxon>Liliopsida</taxon>
        <taxon>Poales</taxon>
        <taxon>Bromeliaceae</taxon>
        <taxon>Bromelioideae</taxon>
        <taxon>Ananas</taxon>
    </lineage>
</organism>
<dbReference type="InterPro" id="IPR001320">
    <property type="entry name" value="Iontro_rcpt_C"/>
</dbReference>
<evidence type="ECO:0000256" key="8">
    <source>
        <dbReference type="ARBA" id="ARBA00023136"/>
    </source>
</evidence>
<keyword evidence="5 16" id="KW-0732">Signal</keyword>
<dbReference type="RefSeq" id="XP_020097744.1">
    <property type="nucleotide sequence ID" value="XM_020242155.1"/>
</dbReference>
<dbReference type="GO" id="GO:0015276">
    <property type="term" value="F:ligand-gated monoatomic ion channel activity"/>
    <property type="evidence" value="ECO:0007669"/>
    <property type="project" value="InterPro"/>
</dbReference>
<reference evidence="19" key="2">
    <citation type="submission" date="2025-08" db="UniProtKB">
        <authorList>
            <consortium name="RefSeq"/>
        </authorList>
    </citation>
    <scope>IDENTIFICATION</scope>
    <source>
        <tissue evidence="19">Leaf</tissue>
    </source>
</reference>
<dbReference type="Gene3D" id="3.40.50.2300">
    <property type="match status" value="2"/>
</dbReference>
<dbReference type="FunFam" id="1.10.287.70:FF:000172">
    <property type="entry name" value="Glutamate receptor"/>
    <property type="match status" value="1"/>
</dbReference>
<dbReference type="Gene3D" id="1.10.287.70">
    <property type="match status" value="1"/>
</dbReference>
<feature type="transmembrane region" description="Helical" evidence="15">
    <location>
        <begin position="818"/>
        <end position="839"/>
    </location>
</feature>
<feature type="signal peptide" evidence="16">
    <location>
        <begin position="1"/>
        <end position="32"/>
    </location>
</feature>
<evidence type="ECO:0000256" key="3">
    <source>
        <dbReference type="ARBA" id="ARBA00022448"/>
    </source>
</evidence>
<dbReference type="CDD" id="cd19990">
    <property type="entry name" value="PBP1_GABAb_receptor_plant"/>
    <property type="match status" value="1"/>
</dbReference>
<dbReference type="InterPro" id="IPR001828">
    <property type="entry name" value="ANF_lig-bd_rcpt"/>
</dbReference>
<feature type="transmembrane region" description="Helical" evidence="15">
    <location>
        <begin position="581"/>
        <end position="601"/>
    </location>
</feature>
<keyword evidence="3 13" id="KW-0813">Transport</keyword>
<keyword evidence="14" id="KW-1015">Disulfide bond</keyword>
<evidence type="ECO:0000259" key="17">
    <source>
        <dbReference type="SMART" id="SM00079"/>
    </source>
</evidence>
<dbReference type="InterPro" id="IPR017103">
    <property type="entry name" value="Iontropic_Glu_rcpt_pln"/>
</dbReference>
<feature type="domain" description="Ionotropic glutamate receptor C-terminal" evidence="17">
    <location>
        <begin position="462"/>
        <end position="797"/>
    </location>
</feature>
<sequence length="925" mass="102403">MLSEGREMALALPYVYLLCLILLLSGSAAALADSSNAGGGRIGAIVDCGSRAGREERVAVEMAIDDFRNRTGRSPALHVVDSAGDPVRAASAAISLINKQQVHALIGLRTWEEAAFVAEIGQRARVPILMFARTSPPSAAERWPFLVRVAPSQDAQMRAVAAVVSSWQWRRVTIIYEDVDYTATSIIPHLADALRNIGSEIDRRVAVPSSAATLTEKLEELKTGQCRVFVVHTSIHLAARLFATANEMNMMESSYVWIVTDGITSLLDSLNASTIAPMQGVLGVSNYFAPSSRVRDFNARFNARFRLRYPQEESKDPQFLPYLAYDTAWAVAMAMEKINPTNNNASKINRENSKDLIPIWVSSDGLKLSEYIRRSNFSGLNGQFYFVDGEFAPPRAFELVNVVGKSYRVLGFWSQELGFSKSMDQGEDYGSSMKVLGPVFWPGGPWTVPRGWAPPTSENPLKIAVPEKAVFPDFASVKYDQNPNEQLFEGFSIEVFRETVRRLPYDLPYKFVSFNGTYDCLMEHDHMKAYDVLVGDTSISSARYHYVEFSQPYTESGLVMVVPLRLKGTSRDWIFLKPFTAPMWGIILAIGLYNGLVVWIIERKYNSEFSGSFWNQLSTLIWISFTTLLSPGEKLQSNLSRVAMVVWLFVAVVLTTNYTASLSSLLTVQQLDLVTVESLKSSNAIVGCTGGSVVGKYLKEVLLFNPEHVKEMSTEEDFRKDLLSGEIKAAFLRISHAKLLLAKYCNEFTIVGPEYHVGGLGFVFPKGTPLLSDISQAILEIFETGMIQKLESEMLGSYNCSSATTDDSDEFKLSPGSFWGLFGITVFASTACLTVYGVFLHHKKRHTTRSGNSSDDLLAVVVDPSRPSSEKIDTVDLRGFSPDIDESLCTHFEIDCENQGTSAVDATMVVEDCAGTHQVIEESHT</sequence>
<dbReference type="FunFam" id="3.40.50.2300:FF:000188">
    <property type="entry name" value="Glutamate receptor"/>
    <property type="match status" value="1"/>
</dbReference>
<keyword evidence="11 13" id="KW-1071">Ligand-gated ion channel</keyword>
<evidence type="ECO:0000313" key="19">
    <source>
        <dbReference type="RefSeq" id="XP_020097744.1"/>
    </source>
</evidence>
<dbReference type="SUPFAM" id="SSF53850">
    <property type="entry name" value="Periplasmic binding protein-like II"/>
    <property type="match status" value="1"/>
</dbReference>
<dbReference type="Proteomes" id="UP000515123">
    <property type="component" value="Linkage group 10"/>
</dbReference>
<dbReference type="GO" id="GO:0016020">
    <property type="term" value="C:membrane"/>
    <property type="evidence" value="ECO:0007669"/>
    <property type="project" value="UniProtKB-SubCell"/>
</dbReference>
<keyword evidence="10" id="KW-0325">Glycoprotein</keyword>
<evidence type="ECO:0000256" key="5">
    <source>
        <dbReference type="ARBA" id="ARBA00022729"/>
    </source>
</evidence>
<comment type="function">
    <text evidence="13">Glutamate-gated receptor that probably acts as non-selective cation channel.</text>
</comment>
<evidence type="ECO:0000256" key="10">
    <source>
        <dbReference type="ARBA" id="ARBA00023180"/>
    </source>
</evidence>
<evidence type="ECO:0000256" key="11">
    <source>
        <dbReference type="ARBA" id="ARBA00023286"/>
    </source>
</evidence>
<evidence type="ECO:0000256" key="1">
    <source>
        <dbReference type="ARBA" id="ARBA00004141"/>
    </source>
</evidence>
<name>A0A6P5FP25_ANACO</name>
<evidence type="ECO:0000256" key="9">
    <source>
        <dbReference type="ARBA" id="ARBA00023170"/>
    </source>
</evidence>
<evidence type="ECO:0000256" key="13">
    <source>
        <dbReference type="PIRNR" id="PIRNR037090"/>
    </source>
</evidence>
<evidence type="ECO:0000256" key="4">
    <source>
        <dbReference type="ARBA" id="ARBA00022692"/>
    </source>
</evidence>
<dbReference type="PANTHER" id="PTHR34836">
    <property type="entry name" value="OS06G0188250 PROTEIN"/>
    <property type="match status" value="1"/>
</dbReference>
<dbReference type="OrthoDB" id="784038at2759"/>
<dbReference type="Gene3D" id="3.40.190.10">
    <property type="entry name" value="Periplasmic binding protein-like II"/>
    <property type="match status" value="1"/>
</dbReference>
<dbReference type="CDD" id="cd13686">
    <property type="entry name" value="GluR_Plant"/>
    <property type="match status" value="1"/>
</dbReference>
<dbReference type="SMART" id="SM00079">
    <property type="entry name" value="PBPe"/>
    <property type="match status" value="1"/>
</dbReference>
<accession>A0A6P5FP25</accession>
<comment type="subcellular location">
    <subcellularLocation>
        <location evidence="1">Membrane</location>
        <topology evidence="1">Multi-pass membrane protein</topology>
    </subcellularLocation>
</comment>
<feature type="transmembrane region" description="Helical" evidence="15">
    <location>
        <begin position="642"/>
        <end position="660"/>
    </location>
</feature>
<reference evidence="18" key="1">
    <citation type="journal article" date="2015" name="Nat. Genet.">
        <title>The pineapple genome and the evolution of CAM photosynthesis.</title>
        <authorList>
            <person name="Ming R."/>
            <person name="VanBuren R."/>
            <person name="Wai C.M."/>
            <person name="Tang H."/>
            <person name="Schatz M.C."/>
            <person name="Bowers J.E."/>
            <person name="Lyons E."/>
            <person name="Wang M.L."/>
            <person name="Chen J."/>
            <person name="Biggers E."/>
            <person name="Zhang J."/>
            <person name="Huang L."/>
            <person name="Zhang L."/>
            <person name="Miao W."/>
            <person name="Zhang J."/>
            <person name="Ye Z."/>
            <person name="Miao C."/>
            <person name="Lin Z."/>
            <person name="Wang H."/>
            <person name="Zhou H."/>
            <person name="Yim W.C."/>
            <person name="Priest H.D."/>
            <person name="Zheng C."/>
            <person name="Woodhouse M."/>
            <person name="Edger P.P."/>
            <person name="Guyot R."/>
            <person name="Guo H.B."/>
            <person name="Guo H."/>
            <person name="Zheng G."/>
            <person name="Singh R."/>
            <person name="Sharma A."/>
            <person name="Min X."/>
            <person name="Zheng Y."/>
            <person name="Lee H."/>
            <person name="Gurtowski J."/>
            <person name="Sedlazeck F.J."/>
            <person name="Harkess A."/>
            <person name="McKain M.R."/>
            <person name="Liao Z."/>
            <person name="Fang J."/>
            <person name="Liu J."/>
            <person name="Zhang X."/>
            <person name="Zhang Q."/>
            <person name="Hu W."/>
            <person name="Qin Y."/>
            <person name="Wang K."/>
            <person name="Chen L.Y."/>
            <person name="Shirley N."/>
            <person name="Lin Y.R."/>
            <person name="Liu L.Y."/>
            <person name="Hernandez A.G."/>
            <person name="Wright C.L."/>
            <person name="Bulone V."/>
            <person name="Tuskan G.A."/>
            <person name="Heath K."/>
            <person name="Zee F."/>
            <person name="Moore P.H."/>
            <person name="Sunkar R."/>
            <person name="Leebens-Mack J.H."/>
            <person name="Mockler T."/>
            <person name="Bennetzen J.L."/>
            <person name="Freeling M."/>
            <person name="Sankoff D."/>
            <person name="Paterson A.H."/>
            <person name="Zhu X."/>
            <person name="Yang X."/>
            <person name="Smith J.A."/>
            <person name="Cushman J.C."/>
            <person name="Paull R.E."/>
            <person name="Yu Q."/>
        </authorList>
    </citation>
    <scope>NUCLEOTIDE SEQUENCE [LARGE SCALE GENOMIC DNA]</scope>
    <source>
        <strain evidence="18">cv. F153</strain>
    </source>
</reference>
<dbReference type="Pfam" id="PF00060">
    <property type="entry name" value="Lig_chan"/>
    <property type="match status" value="1"/>
</dbReference>
<dbReference type="AlphaFoldDB" id="A0A6P5FP25"/>
<evidence type="ECO:0000256" key="15">
    <source>
        <dbReference type="SAM" id="Phobius"/>
    </source>
</evidence>
<keyword evidence="7 13" id="KW-0406">Ion transport</keyword>
<dbReference type="PANTHER" id="PTHR34836:SF9">
    <property type="entry name" value="RECEPTOR LIGAND BINDING REGION DOMAIN-CONTAINING PROTEIN"/>
    <property type="match status" value="1"/>
</dbReference>
<evidence type="ECO:0000256" key="6">
    <source>
        <dbReference type="ARBA" id="ARBA00022989"/>
    </source>
</evidence>
<keyword evidence="9 13" id="KW-0675">Receptor</keyword>
<evidence type="ECO:0000256" key="7">
    <source>
        <dbReference type="ARBA" id="ARBA00023065"/>
    </source>
</evidence>
<dbReference type="PIRSF" id="PIRSF037090">
    <property type="entry name" value="Iontro_Glu-like_rcpt_pln"/>
    <property type="match status" value="1"/>
</dbReference>
<evidence type="ECO:0000313" key="18">
    <source>
        <dbReference type="Proteomes" id="UP000515123"/>
    </source>
</evidence>
<feature type="chain" id="PRO_5027634912" description="Glutamate receptor" evidence="16">
    <location>
        <begin position="33"/>
        <end position="925"/>
    </location>
</feature>
<dbReference type="InterPro" id="IPR044440">
    <property type="entry name" value="GABAb_receptor_plant_PBP1"/>
</dbReference>
<keyword evidence="18" id="KW-1185">Reference proteome</keyword>